<protein>
    <submittedName>
        <fullName evidence="2">Putative membrane protein YczE</fullName>
    </submittedName>
</protein>
<feature type="transmembrane region" description="Helical" evidence="1">
    <location>
        <begin position="171"/>
        <end position="191"/>
    </location>
</feature>
<dbReference type="EMBL" id="PDJH01000001">
    <property type="protein sequence ID" value="PFG35775.1"/>
    <property type="molecule type" value="Genomic_DNA"/>
</dbReference>
<reference evidence="2 3" key="1">
    <citation type="submission" date="2017-10" db="EMBL/GenBank/DDBJ databases">
        <title>Sequencing the genomes of 1000 actinobacteria strains.</title>
        <authorList>
            <person name="Klenk H.-P."/>
        </authorList>
    </citation>
    <scope>NUCLEOTIDE SEQUENCE [LARGE SCALE GENOMIC DNA]</scope>
    <source>
        <strain evidence="2 3">DSM 21574</strain>
    </source>
</reference>
<proteinExistence type="predicted"/>
<feature type="transmembrane region" description="Helical" evidence="1">
    <location>
        <begin position="32"/>
        <end position="54"/>
    </location>
</feature>
<evidence type="ECO:0000256" key="1">
    <source>
        <dbReference type="SAM" id="Phobius"/>
    </source>
</evidence>
<organism evidence="2 3">
    <name type="scientific">Flavimobilis soli</name>
    <dbReference type="NCBI Taxonomy" id="442709"/>
    <lineage>
        <taxon>Bacteria</taxon>
        <taxon>Bacillati</taxon>
        <taxon>Actinomycetota</taxon>
        <taxon>Actinomycetes</taxon>
        <taxon>Micrococcales</taxon>
        <taxon>Jonesiaceae</taxon>
        <taxon>Flavimobilis</taxon>
    </lineage>
</organism>
<feature type="transmembrane region" description="Helical" evidence="1">
    <location>
        <begin position="131"/>
        <end position="151"/>
    </location>
</feature>
<accession>A0A2A9EBW0</accession>
<dbReference type="AlphaFoldDB" id="A0A2A9EBW0"/>
<keyword evidence="1" id="KW-1133">Transmembrane helix</keyword>
<evidence type="ECO:0000313" key="3">
    <source>
        <dbReference type="Proteomes" id="UP000221394"/>
    </source>
</evidence>
<name>A0A2A9EBW0_9MICO</name>
<evidence type="ECO:0000313" key="2">
    <source>
        <dbReference type="EMBL" id="PFG35775.1"/>
    </source>
</evidence>
<feature type="transmembrane region" description="Helical" evidence="1">
    <location>
        <begin position="101"/>
        <end position="119"/>
    </location>
</feature>
<feature type="transmembrane region" description="Helical" evidence="1">
    <location>
        <begin position="66"/>
        <end position="89"/>
    </location>
</feature>
<feature type="transmembrane region" description="Helical" evidence="1">
    <location>
        <begin position="197"/>
        <end position="219"/>
    </location>
</feature>
<keyword evidence="3" id="KW-1185">Reference proteome</keyword>
<dbReference type="Proteomes" id="UP000221394">
    <property type="component" value="Unassembled WGS sequence"/>
</dbReference>
<gene>
    <name evidence="2" type="ORF">ATL41_0472</name>
</gene>
<sequence length="226" mass="23391">MKIDHAETTAPAPAAATPGMTVPRRGYLLPRLAQLVVGLTFFGLSISLVVHAGLGVSPWDVLAQGLALATGWTFGLVTCAVGALVLLAWWPLRTRPGLGTVLNVIIVGLAADLGLILLARLPDPLPLPVRIAFMVGGIVILAVASGAYLAARLGPGPRDGLMTGLHDRFGWPIAVARAVIELSVLGLGWALGGDVGIGTLTFALLVGPLCGLTIPWFAARAPWLRV</sequence>
<dbReference type="InterPro" id="IPR038750">
    <property type="entry name" value="YczE/YyaS-like"/>
</dbReference>
<keyword evidence="1" id="KW-0472">Membrane</keyword>
<dbReference type="Pfam" id="PF19700">
    <property type="entry name" value="DUF6198"/>
    <property type="match status" value="1"/>
</dbReference>
<keyword evidence="1" id="KW-0812">Transmembrane</keyword>
<dbReference type="RefSeq" id="WP_219810359.1">
    <property type="nucleotide sequence ID" value="NZ_PDJH01000001.1"/>
</dbReference>
<dbReference type="PANTHER" id="PTHR40078">
    <property type="entry name" value="INTEGRAL MEMBRANE PROTEIN-RELATED"/>
    <property type="match status" value="1"/>
</dbReference>
<dbReference type="PANTHER" id="PTHR40078:SF1">
    <property type="entry name" value="INTEGRAL MEMBRANE PROTEIN"/>
    <property type="match status" value="1"/>
</dbReference>
<comment type="caution">
    <text evidence="2">The sequence shown here is derived from an EMBL/GenBank/DDBJ whole genome shotgun (WGS) entry which is preliminary data.</text>
</comment>